<feature type="region of interest" description="Disordered" evidence="1">
    <location>
        <begin position="79"/>
        <end position="104"/>
    </location>
</feature>
<feature type="compositionally biased region" description="Low complexity" evidence="1">
    <location>
        <begin position="121"/>
        <end position="137"/>
    </location>
</feature>
<evidence type="ECO:0000256" key="1">
    <source>
        <dbReference type="SAM" id="MobiDB-lite"/>
    </source>
</evidence>
<organism evidence="2 3">
    <name type="scientific">Lojkania enalia</name>
    <dbReference type="NCBI Taxonomy" id="147567"/>
    <lineage>
        <taxon>Eukaryota</taxon>
        <taxon>Fungi</taxon>
        <taxon>Dikarya</taxon>
        <taxon>Ascomycota</taxon>
        <taxon>Pezizomycotina</taxon>
        <taxon>Dothideomycetes</taxon>
        <taxon>Pleosporomycetidae</taxon>
        <taxon>Pleosporales</taxon>
        <taxon>Pleosporales incertae sedis</taxon>
        <taxon>Lojkania</taxon>
    </lineage>
</organism>
<accession>A0A9P4K1Q0</accession>
<name>A0A9P4K1Q0_9PLEO</name>
<feature type="region of interest" description="Disordered" evidence="1">
    <location>
        <begin position="121"/>
        <end position="173"/>
    </location>
</feature>
<proteinExistence type="predicted"/>
<keyword evidence="3" id="KW-1185">Reference proteome</keyword>
<evidence type="ECO:0000313" key="2">
    <source>
        <dbReference type="EMBL" id="KAF2260316.1"/>
    </source>
</evidence>
<sequence>MPVAVAPRAINELVPALGTAALSIFGVKIVKHTVGMAVNRRMDTVRPLARPYQPADLEKLVLTLLVVDLGAIPPPGKRCSAPLSSLQQASGASSSSKGSNQSPISSSYKFVASSQMHESYSSSIKSSSAHTSHPASPNQTSSSYKVSPNHPVRSPRLLAEARLKRTHRPGNIF</sequence>
<gene>
    <name evidence="2" type="ORF">CC78DRAFT_584990</name>
</gene>
<dbReference type="AlphaFoldDB" id="A0A9P4K1Q0"/>
<dbReference type="Proteomes" id="UP000800093">
    <property type="component" value="Unassembled WGS sequence"/>
</dbReference>
<reference evidence="3" key="1">
    <citation type="journal article" date="2020" name="Stud. Mycol.">
        <title>101 Dothideomycetes genomes: A test case for predicting lifestyles and emergence of pathogens.</title>
        <authorList>
            <person name="Haridas S."/>
            <person name="Albert R."/>
            <person name="Binder M."/>
            <person name="Bloem J."/>
            <person name="LaButti K."/>
            <person name="Salamov A."/>
            <person name="Andreopoulos B."/>
            <person name="Baker S."/>
            <person name="Barry K."/>
            <person name="Bills G."/>
            <person name="Bluhm B."/>
            <person name="Cannon C."/>
            <person name="Castanera R."/>
            <person name="Culley D."/>
            <person name="Daum C."/>
            <person name="Ezra D."/>
            <person name="Gonzalez J."/>
            <person name="Henrissat B."/>
            <person name="Kuo A."/>
            <person name="Liang C."/>
            <person name="Lipzen A."/>
            <person name="Lutzoni F."/>
            <person name="Magnuson J."/>
            <person name="Mondo S."/>
            <person name="Nolan M."/>
            <person name="Ohm R."/>
            <person name="Pangilinan J."/>
            <person name="Park H.-J."/>
            <person name="Ramirez L."/>
            <person name="Alfaro M."/>
            <person name="Sun H."/>
            <person name="Tritt A."/>
            <person name="Yoshinaga Y."/>
            <person name="Zwiers L.-H."/>
            <person name="Turgeon B."/>
            <person name="Goodwin S."/>
            <person name="Spatafora J."/>
            <person name="Crous P."/>
            <person name="Grigoriev I."/>
        </authorList>
    </citation>
    <scope>NUCLEOTIDE SEQUENCE [LARGE SCALE GENOMIC DNA]</scope>
    <source>
        <strain evidence="3">CBS 304.66</strain>
    </source>
</reference>
<feature type="compositionally biased region" description="Basic residues" evidence="1">
    <location>
        <begin position="164"/>
        <end position="173"/>
    </location>
</feature>
<feature type="compositionally biased region" description="Low complexity" evidence="1">
    <location>
        <begin position="80"/>
        <end position="104"/>
    </location>
</feature>
<protein>
    <submittedName>
        <fullName evidence="2">Uncharacterized protein</fullName>
    </submittedName>
</protein>
<dbReference type="EMBL" id="ML986684">
    <property type="protein sequence ID" value="KAF2260316.1"/>
    <property type="molecule type" value="Genomic_DNA"/>
</dbReference>
<comment type="caution">
    <text evidence="2">The sequence shown here is derived from an EMBL/GenBank/DDBJ whole genome shotgun (WGS) entry which is preliminary data.</text>
</comment>
<evidence type="ECO:0000313" key="3">
    <source>
        <dbReference type="Proteomes" id="UP000800093"/>
    </source>
</evidence>